<keyword evidence="3" id="KW-1185">Reference proteome</keyword>
<sequence>MTRWFNVQLLLLPLLLATFVFGFSTNSHADSGDKLIVVVGDTQKEALKGWINFLKESEFPVKEITTAEFDAYKKSPYIVLNGVPGDAQNNGPVLKKILTDQELKKVSESGNREYFIKDDVFTKGQTIVVFAGTPYSSAEGIRKNTQSDWLIMMSGWFDIELSPQAMYGY</sequence>
<feature type="signal peptide" evidence="1">
    <location>
        <begin position="1"/>
        <end position="29"/>
    </location>
</feature>
<evidence type="ECO:0000313" key="2">
    <source>
        <dbReference type="EMBL" id="GAU09518.1"/>
    </source>
</evidence>
<protein>
    <submittedName>
        <fullName evidence="2">Uncharacterized protein</fullName>
    </submittedName>
</protein>
<feature type="chain" id="PRO_5008507633" evidence="1">
    <location>
        <begin position="30"/>
        <end position="169"/>
    </location>
</feature>
<accession>A0A194AJM1</accession>
<name>A0A194AJM1_9BACT</name>
<reference evidence="3" key="1">
    <citation type="submission" date="2016-06" db="EMBL/GenBank/DDBJ databases">
        <title>Draft genome sequence of Desulfoplanes formicivorans strain Pf12B.</title>
        <authorList>
            <person name="Watanabe M."/>
            <person name="Kojima H."/>
            <person name="Fukui M."/>
        </authorList>
    </citation>
    <scope>NUCLEOTIDE SEQUENCE [LARGE SCALE GENOMIC DNA]</scope>
    <source>
        <strain evidence="3">Pf12B</strain>
    </source>
</reference>
<gene>
    <name evidence="2" type="ORF">DPF_2245</name>
</gene>
<keyword evidence="1" id="KW-0732">Signal</keyword>
<comment type="caution">
    <text evidence="2">The sequence shown here is derived from an EMBL/GenBank/DDBJ whole genome shotgun (WGS) entry which is preliminary data.</text>
</comment>
<evidence type="ECO:0000256" key="1">
    <source>
        <dbReference type="SAM" id="SignalP"/>
    </source>
</evidence>
<organism evidence="2 3">
    <name type="scientific">Desulfoplanes formicivorans</name>
    <dbReference type="NCBI Taxonomy" id="1592317"/>
    <lineage>
        <taxon>Bacteria</taxon>
        <taxon>Pseudomonadati</taxon>
        <taxon>Thermodesulfobacteriota</taxon>
        <taxon>Desulfovibrionia</taxon>
        <taxon>Desulfovibrionales</taxon>
        <taxon>Desulfoplanaceae</taxon>
        <taxon>Desulfoplanes</taxon>
    </lineage>
</organism>
<proteinExistence type="predicted"/>
<dbReference type="STRING" id="1592317.DPF_2245"/>
<dbReference type="EMBL" id="BDFE01000017">
    <property type="protein sequence ID" value="GAU09518.1"/>
    <property type="molecule type" value="Genomic_DNA"/>
</dbReference>
<evidence type="ECO:0000313" key="3">
    <source>
        <dbReference type="Proteomes" id="UP000095200"/>
    </source>
</evidence>
<dbReference type="Proteomes" id="UP000095200">
    <property type="component" value="Unassembled WGS sequence"/>
</dbReference>
<dbReference type="RefSeq" id="WP_069859731.1">
    <property type="nucleotide sequence ID" value="NZ_BDFE01000017.1"/>
</dbReference>
<dbReference type="AlphaFoldDB" id="A0A194AJM1"/>